<keyword evidence="4" id="KW-1185">Reference proteome</keyword>
<dbReference type="PANTHER" id="PTHR31302">
    <property type="entry name" value="TRANSMEMBRANE PROTEIN WITH METALLOPHOSPHOESTERASE DOMAIN-RELATED"/>
    <property type="match status" value="1"/>
</dbReference>
<dbReference type="InterPro" id="IPR004843">
    <property type="entry name" value="Calcineurin-like_PHP"/>
</dbReference>
<name>A0A559JQU0_9BACL</name>
<evidence type="ECO:0000313" key="4">
    <source>
        <dbReference type="Proteomes" id="UP000316330"/>
    </source>
</evidence>
<dbReference type="RefSeq" id="WP_144699935.1">
    <property type="nucleotide sequence ID" value="NZ_VNJJ01000003.1"/>
</dbReference>
<protein>
    <submittedName>
        <fullName evidence="3">Metallophosphoesterase</fullName>
    </submittedName>
</protein>
<evidence type="ECO:0000313" key="3">
    <source>
        <dbReference type="EMBL" id="TVY02241.1"/>
    </source>
</evidence>
<dbReference type="Gene3D" id="3.60.21.10">
    <property type="match status" value="1"/>
</dbReference>
<comment type="caution">
    <text evidence="3">The sequence shown here is derived from an EMBL/GenBank/DDBJ whole genome shotgun (WGS) entry which is preliminary data.</text>
</comment>
<evidence type="ECO:0000256" key="1">
    <source>
        <dbReference type="SAM" id="Phobius"/>
    </source>
</evidence>
<evidence type="ECO:0000259" key="2">
    <source>
        <dbReference type="Pfam" id="PF00149"/>
    </source>
</evidence>
<reference evidence="3 4" key="1">
    <citation type="submission" date="2019-07" db="EMBL/GenBank/DDBJ databases">
        <authorList>
            <person name="Kim J."/>
        </authorList>
    </citation>
    <scope>NUCLEOTIDE SEQUENCE [LARGE SCALE GENOMIC DNA]</scope>
    <source>
        <strain evidence="3 4">G13</strain>
    </source>
</reference>
<feature type="domain" description="Calcineurin-like phosphoesterase" evidence="2">
    <location>
        <begin position="159"/>
        <end position="326"/>
    </location>
</feature>
<organism evidence="3 4">
    <name type="scientific">Cohnella terricola</name>
    <dbReference type="NCBI Taxonomy" id="1289167"/>
    <lineage>
        <taxon>Bacteria</taxon>
        <taxon>Bacillati</taxon>
        <taxon>Bacillota</taxon>
        <taxon>Bacilli</taxon>
        <taxon>Bacillales</taxon>
        <taxon>Paenibacillaceae</taxon>
        <taxon>Cohnella</taxon>
    </lineage>
</organism>
<feature type="transmembrane region" description="Helical" evidence="1">
    <location>
        <begin position="7"/>
        <end position="30"/>
    </location>
</feature>
<dbReference type="InterPro" id="IPR051158">
    <property type="entry name" value="Metallophosphoesterase_sf"/>
</dbReference>
<dbReference type="AlphaFoldDB" id="A0A559JQU0"/>
<dbReference type="GO" id="GO:0016787">
    <property type="term" value="F:hydrolase activity"/>
    <property type="evidence" value="ECO:0007669"/>
    <property type="project" value="InterPro"/>
</dbReference>
<dbReference type="InterPro" id="IPR029052">
    <property type="entry name" value="Metallo-depent_PP-like"/>
</dbReference>
<dbReference type="PANTHER" id="PTHR31302:SF0">
    <property type="entry name" value="TRANSMEMBRANE PROTEIN WITH METALLOPHOSPHOESTERASE DOMAIN"/>
    <property type="match status" value="1"/>
</dbReference>
<feature type="transmembrane region" description="Helical" evidence="1">
    <location>
        <begin position="80"/>
        <end position="106"/>
    </location>
</feature>
<keyword evidence="1" id="KW-0812">Transmembrane</keyword>
<dbReference type="Proteomes" id="UP000316330">
    <property type="component" value="Unassembled WGS sequence"/>
</dbReference>
<feature type="transmembrane region" description="Helical" evidence="1">
    <location>
        <begin position="42"/>
        <end position="59"/>
    </location>
</feature>
<accession>A0A559JQU0</accession>
<gene>
    <name evidence="3" type="ORF">FPZ45_07340</name>
</gene>
<dbReference type="Pfam" id="PF00149">
    <property type="entry name" value="Metallophos"/>
    <property type="match status" value="1"/>
</dbReference>
<keyword evidence="1" id="KW-1133">Transmembrane helix</keyword>
<dbReference type="SUPFAM" id="SSF56300">
    <property type="entry name" value="Metallo-dependent phosphatases"/>
    <property type="match status" value="1"/>
</dbReference>
<dbReference type="OrthoDB" id="9780884at2"/>
<dbReference type="EMBL" id="VNJJ01000003">
    <property type="protein sequence ID" value="TVY02241.1"/>
    <property type="molecule type" value="Genomic_DNA"/>
</dbReference>
<sequence length="383" mass="42773">MKAQPRMVAYIAMLLTVYTGINFYLGWHALEWFDAVGFPYRPWVFWLILGLLAYGYLLGRVKLPQALKPIGRLLKVIGSYYIFVMEAGFILFVLADLVRLFVWLFGGDTVNYASYSGGIVLGLLAILLAVGSRNAWSPVIREYDLNIDKPSVGVKKEWKVAVASDIHLGNVVGRKHLRRLVGRMNAMNPDLILLPGDVIDDSIEPFIRNRMGELLGQLRAAHGVYAVLGNHEYYGGHIERYVAEMNKLGIRVLQDEVAEIDGALYVAGRKDKTAEAAGSNGRIAVGELIRELDHSKPILLMDHQPTKFAEAAEAGADVMLSGHTHRGQFAPNHLFTRRLFELDWGYMRKGAMHVVVSSGFGTWGPPIRIGSRSEIIFIRIKLN</sequence>
<feature type="transmembrane region" description="Helical" evidence="1">
    <location>
        <begin position="112"/>
        <end position="131"/>
    </location>
</feature>
<dbReference type="CDD" id="cd07385">
    <property type="entry name" value="MPP_YkuE_C"/>
    <property type="match status" value="1"/>
</dbReference>
<proteinExistence type="predicted"/>
<keyword evidence="1" id="KW-0472">Membrane</keyword>